<dbReference type="EMBL" id="JBHMCT010000009">
    <property type="protein sequence ID" value="MFB9555537.1"/>
    <property type="molecule type" value="Genomic_DNA"/>
</dbReference>
<organism evidence="2 3">
    <name type="scientific">Streptomyces roseoviridis</name>
    <dbReference type="NCBI Taxonomy" id="67361"/>
    <lineage>
        <taxon>Bacteria</taxon>
        <taxon>Bacillati</taxon>
        <taxon>Actinomycetota</taxon>
        <taxon>Actinomycetes</taxon>
        <taxon>Kitasatosporales</taxon>
        <taxon>Streptomycetaceae</taxon>
        <taxon>Streptomyces</taxon>
    </lineage>
</organism>
<dbReference type="Gene3D" id="3.40.960.10">
    <property type="entry name" value="VSR Endonuclease"/>
    <property type="match status" value="1"/>
</dbReference>
<comment type="caution">
    <text evidence="2">The sequence shown here is derived from an EMBL/GenBank/DDBJ whole genome shotgun (WGS) entry which is preliminary data.</text>
</comment>
<evidence type="ECO:0000313" key="3">
    <source>
        <dbReference type="Proteomes" id="UP001589716"/>
    </source>
</evidence>
<accession>A0ABV5QPV1</accession>
<gene>
    <name evidence="2" type="ORF">ACFFTP_15250</name>
</gene>
<dbReference type="InterPro" id="IPR007569">
    <property type="entry name" value="DUF559"/>
</dbReference>
<dbReference type="Proteomes" id="UP001589716">
    <property type="component" value="Unassembled WGS sequence"/>
</dbReference>
<dbReference type="RefSeq" id="WP_345485912.1">
    <property type="nucleotide sequence ID" value="NZ_BAAAWU010000001.1"/>
</dbReference>
<evidence type="ECO:0000313" key="2">
    <source>
        <dbReference type="EMBL" id="MFB9555537.1"/>
    </source>
</evidence>
<proteinExistence type="predicted"/>
<keyword evidence="3" id="KW-1185">Reference proteome</keyword>
<dbReference type="InterPro" id="IPR011335">
    <property type="entry name" value="Restrct_endonuc-II-like"/>
</dbReference>
<feature type="domain" description="DUF559" evidence="1">
    <location>
        <begin position="241"/>
        <end position="306"/>
    </location>
</feature>
<name>A0ABV5QPV1_9ACTN</name>
<reference evidence="2 3" key="1">
    <citation type="submission" date="2024-09" db="EMBL/GenBank/DDBJ databases">
        <authorList>
            <person name="Sun Q."/>
            <person name="Mori K."/>
        </authorList>
    </citation>
    <scope>NUCLEOTIDE SEQUENCE [LARGE SCALE GENOMIC DNA]</scope>
    <source>
        <strain evidence="2 3">JCM 4414</strain>
    </source>
</reference>
<evidence type="ECO:0000259" key="1">
    <source>
        <dbReference type="Pfam" id="PF04480"/>
    </source>
</evidence>
<sequence length="318" mass="34791">MYELMVLARGGVLLTVWALAAGWPRGRLAGRLRGDGWQRICRGAWAAPGKEVDWRLRARAVQLLRPELVCSHRTAAALHRIELLTEGRGEADTLHFAAPPGRGGRAADGRIRVYGTARLTDRDCSLRRGLRVTSPARTVGDLIRAAGSREAAVVVADSALSHRYVGGLRRVPLVRVEDLAAELAAPRCPGGPAARRWLPLAVPGSGSPAETVARLRMRDADLHPEVQPTLHTLSGRPLHPDFYFRDAGLVVEIEGFAYHGTREAHERDVRRFNELQNCAGVRRVLRFTAHEVFTHPDRMTSTVRSALAAMAAQAGVPH</sequence>
<protein>
    <submittedName>
        <fullName evidence="2">DUF559 domain-containing protein</fullName>
    </submittedName>
</protein>
<dbReference type="Pfam" id="PF04480">
    <property type="entry name" value="DUF559"/>
    <property type="match status" value="1"/>
</dbReference>
<dbReference type="SUPFAM" id="SSF52980">
    <property type="entry name" value="Restriction endonuclease-like"/>
    <property type="match status" value="1"/>
</dbReference>